<accession>A0A9X2ECG0</accession>
<dbReference type="EMBL" id="JAMRXG010000018">
    <property type="protein sequence ID" value="MCM6777904.1"/>
    <property type="molecule type" value="Genomic_DNA"/>
</dbReference>
<gene>
    <name evidence="1" type="ORF">NDR86_30910</name>
</gene>
<keyword evidence="2" id="KW-1185">Reference proteome</keyword>
<proteinExistence type="predicted"/>
<evidence type="ECO:0000313" key="1">
    <source>
        <dbReference type="EMBL" id="MCM6777904.1"/>
    </source>
</evidence>
<dbReference type="RefSeq" id="WP_251917367.1">
    <property type="nucleotide sequence ID" value="NZ_JAMRXG010000018.1"/>
</dbReference>
<dbReference type="Proteomes" id="UP001139157">
    <property type="component" value="Unassembled WGS sequence"/>
</dbReference>
<reference evidence="1" key="1">
    <citation type="submission" date="2022-06" db="EMBL/GenBank/DDBJ databases">
        <title>Novel species in genus nocardia.</title>
        <authorList>
            <person name="Li F."/>
        </authorList>
    </citation>
    <scope>NUCLEOTIDE SEQUENCE</scope>
    <source>
        <strain evidence="1">CDC141</strain>
    </source>
</reference>
<organism evidence="1 2">
    <name type="scientific">Nocardia pulmonis</name>
    <dbReference type="NCBI Taxonomy" id="2951408"/>
    <lineage>
        <taxon>Bacteria</taxon>
        <taxon>Bacillati</taxon>
        <taxon>Actinomycetota</taxon>
        <taxon>Actinomycetes</taxon>
        <taxon>Mycobacteriales</taxon>
        <taxon>Nocardiaceae</taxon>
        <taxon>Nocardia</taxon>
    </lineage>
</organism>
<comment type="caution">
    <text evidence="1">The sequence shown here is derived from an EMBL/GenBank/DDBJ whole genome shotgun (WGS) entry which is preliminary data.</text>
</comment>
<dbReference type="AlphaFoldDB" id="A0A9X2ECG0"/>
<evidence type="ECO:0000313" key="2">
    <source>
        <dbReference type="Proteomes" id="UP001139157"/>
    </source>
</evidence>
<protein>
    <submittedName>
        <fullName evidence="1">Uncharacterized protein</fullName>
    </submittedName>
</protein>
<sequence length="138" mass="15830">MPDHWRLFHGGVPGIRVGELIEPGHGRRRHDGCPWCEARARGESHFGMDGPSKHADLVYLTPNRLYAKYYASLWGRGDLYRVEPVGKVERSTEDSIETFTAPSARVVAVVDRAVLLTMSERRRLYREWRAADERKDVP</sequence>
<name>A0A9X2ECG0_9NOCA</name>